<name>A0A3Q0IS67_DIACI</name>
<dbReference type="AlphaFoldDB" id="A0A3Q0IS67"/>
<evidence type="ECO:0000313" key="3">
    <source>
        <dbReference type="RefSeq" id="XP_026677473.1"/>
    </source>
</evidence>
<dbReference type="Pfam" id="PF15376">
    <property type="entry name" value="DUF4603"/>
    <property type="match status" value="1"/>
</dbReference>
<dbReference type="KEGG" id="dci:103506687"/>
<feature type="compositionally biased region" description="Basic and acidic residues" evidence="1">
    <location>
        <begin position="219"/>
        <end position="267"/>
    </location>
</feature>
<dbReference type="PANTHER" id="PTHR17611">
    <property type="entry name" value="DNA SEGMENT, CHR 5, ERATO DOI 579, EXPRESSED"/>
    <property type="match status" value="1"/>
</dbReference>
<evidence type="ECO:0000313" key="2">
    <source>
        <dbReference type="Proteomes" id="UP000079169"/>
    </source>
</evidence>
<evidence type="ECO:0000256" key="1">
    <source>
        <dbReference type="SAM" id="MobiDB-lite"/>
    </source>
</evidence>
<dbReference type="GeneID" id="103506687"/>
<gene>
    <name evidence="3" type="primary">LOC103506687</name>
</gene>
<proteinExistence type="predicted"/>
<dbReference type="InterPro" id="IPR027871">
    <property type="entry name" value="DUF4603"/>
</dbReference>
<keyword evidence="2" id="KW-1185">Reference proteome</keyword>
<dbReference type="STRING" id="121845.A0A3Q0IS67"/>
<protein>
    <submittedName>
        <fullName evidence="3">Uncharacterized protein KIAA0232-like</fullName>
    </submittedName>
</protein>
<accession>A0A3Q0IS67</accession>
<dbReference type="Proteomes" id="UP000079169">
    <property type="component" value="Unplaced"/>
</dbReference>
<dbReference type="PaxDb" id="121845-A0A3Q0IS67"/>
<feature type="region of interest" description="Disordered" evidence="1">
    <location>
        <begin position="117"/>
        <end position="136"/>
    </location>
</feature>
<dbReference type="PANTHER" id="PTHR17611:SF3">
    <property type="entry name" value="DNA SEGMENT, CHR 5, ERATO DOI 579, EXPRESSED"/>
    <property type="match status" value="1"/>
</dbReference>
<dbReference type="RefSeq" id="XP_026677473.1">
    <property type="nucleotide sequence ID" value="XM_026821672.1"/>
</dbReference>
<feature type="region of interest" description="Disordered" evidence="1">
    <location>
        <begin position="200"/>
        <end position="282"/>
    </location>
</feature>
<reference evidence="3" key="1">
    <citation type="submission" date="2025-08" db="UniProtKB">
        <authorList>
            <consortium name="RefSeq"/>
        </authorList>
    </citation>
    <scope>IDENTIFICATION</scope>
</reference>
<organism evidence="2 3">
    <name type="scientific">Diaphorina citri</name>
    <name type="common">Asian citrus psyllid</name>
    <dbReference type="NCBI Taxonomy" id="121845"/>
    <lineage>
        <taxon>Eukaryota</taxon>
        <taxon>Metazoa</taxon>
        <taxon>Ecdysozoa</taxon>
        <taxon>Arthropoda</taxon>
        <taxon>Hexapoda</taxon>
        <taxon>Insecta</taxon>
        <taxon>Pterygota</taxon>
        <taxon>Neoptera</taxon>
        <taxon>Paraneoptera</taxon>
        <taxon>Hemiptera</taxon>
        <taxon>Sternorrhyncha</taxon>
        <taxon>Psylloidea</taxon>
        <taxon>Psyllidae</taxon>
        <taxon>Diaphorininae</taxon>
        <taxon>Diaphorina</taxon>
    </lineage>
</organism>
<sequence>MKYLQVVPAPSPIESWLHTQLEARGVDRVYSRYILSLFHSTDVGDHDFLDLDIPSKELKRLNKKSSSHHYHSRHHTRGVDSHKLIRASVIETLRSVSETKAGIETLVDELCDRIHSNEKSTSVPSNETRYRSNDEKDATLPAAQSLNNVSVESGLVDLAQKYYDAFPALGSNPQHPSSAALLLACCTTSPWNGKHRSLLSSQNLPLKEEKIKNSPVTPSDEKSEKLSGQEEVKDSLLAKSSGEDKHQDKENQQDNQDVKSADVKPADVKSASDVSKMMEPSLSVKRKLFVEVR</sequence>